<evidence type="ECO:0000313" key="1">
    <source>
        <dbReference type="EMBL" id="MBB3842040.1"/>
    </source>
</evidence>
<protein>
    <submittedName>
        <fullName evidence="1">Uncharacterized protein</fullName>
    </submittedName>
</protein>
<comment type="caution">
    <text evidence="1">The sequence shown here is derived from an EMBL/GenBank/DDBJ whole genome shotgun (WGS) entry which is preliminary data.</text>
</comment>
<reference evidence="1 2" key="1">
    <citation type="submission" date="2020-08" db="EMBL/GenBank/DDBJ databases">
        <title>Genomic Encyclopedia of Type Strains, Phase IV (KMG-IV): sequencing the most valuable type-strain genomes for metagenomic binning, comparative biology and taxonomic classification.</title>
        <authorList>
            <person name="Goeker M."/>
        </authorList>
    </citation>
    <scope>NUCLEOTIDE SEQUENCE [LARGE SCALE GENOMIC DNA]</scope>
    <source>
        <strain evidence="1 2">DSM 17976</strain>
    </source>
</reference>
<dbReference type="Proteomes" id="UP000541352">
    <property type="component" value="Unassembled WGS sequence"/>
</dbReference>
<dbReference type="RefSeq" id="WP_183980113.1">
    <property type="nucleotide sequence ID" value="NZ_JACIBY010000024.1"/>
</dbReference>
<accession>A0A7W6ETN2</accession>
<dbReference type="AlphaFoldDB" id="A0A7W6ETN2"/>
<dbReference type="EMBL" id="JACIBY010000024">
    <property type="protein sequence ID" value="MBB3842040.1"/>
    <property type="molecule type" value="Genomic_DNA"/>
</dbReference>
<proteinExistence type="predicted"/>
<organism evidence="1 2">
    <name type="scientific">Runella defluvii</name>
    <dbReference type="NCBI Taxonomy" id="370973"/>
    <lineage>
        <taxon>Bacteria</taxon>
        <taxon>Pseudomonadati</taxon>
        <taxon>Bacteroidota</taxon>
        <taxon>Cytophagia</taxon>
        <taxon>Cytophagales</taxon>
        <taxon>Spirosomataceae</taxon>
        <taxon>Runella</taxon>
    </lineage>
</organism>
<name>A0A7W6ETN2_9BACT</name>
<sequence>MIVDKQLEIFVASIKHWINQNYPVRQSIADVDMIYYPDDHWQEIYTYIGSIFDSGLQNRPLQDLKNVLYLIARNYRVARLLSWHEPSTISKVGNLSKSDFLLLAQTVQNLNHEDFNDAYRQIIVLLQKYPSNEFLEFIPSFMDKAFQISSNNYIKNKALKHFIEISHPNCPKMIQESWKAADEWLKDDILTDMIFIRDPSIVEYCIESAQSTNLKAYETHKKAKLENLREHLSSLKMTQVITTKKYEVKGFTTETLEEFSKRYFGFGKELFQKIEKEMPDVYQYMTLAYDPSDELCYASAFYDDGYRKFEIMLDNEVEQIVFKPEFAQWHAQYGDWSESDNAINSVIALLKCQLHILNKNE</sequence>
<keyword evidence="2" id="KW-1185">Reference proteome</keyword>
<gene>
    <name evidence="1" type="ORF">FHS57_006069</name>
</gene>
<evidence type="ECO:0000313" key="2">
    <source>
        <dbReference type="Proteomes" id="UP000541352"/>
    </source>
</evidence>